<evidence type="ECO:0000259" key="5">
    <source>
        <dbReference type="Pfam" id="PF12849"/>
    </source>
</evidence>
<name>A1ZWX3_MICM2</name>
<sequence>MKFIVRLILLIVLLAGTEACSRKKTSLKIKGSDSVLPISQKAAETFMQQYPKASITVTGGGSGVGIAALINGTTHIAMTSRQIKISEQLKIQATDKKIKEDIIGHDALALVVHPSNPVRKLTREQIEGIFTGKIKTWQEVGGDPGNIVAYSRETSSGTYEYFKKKALNGSEYDNTVLSLNSNGAIIQSVSQTKGGIGYIGLAYISSKTKALAVSFDQGKSFVMPTFENAKQKKYPISRPLFYYYDQSQTTKVVDFMQYLYSPTGQKLIKDIGYIPNR</sequence>
<dbReference type="PANTHER" id="PTHR30570">
    <property type="entry name" value="PERIPLASMIC PHOSPHATE BINDING COMPONENT OF PHOSPHATE ABC TRANSPORTER"/>
    <property type="match status" value="1"/>
</dbReference>
<evidence type="ECO:0000256" key="4">
    <source>
        <dbReference type="RuleBase" id="RU367119"/>
    </source>
</evidence>
<evidence type="ECO:0000256" key="2">
    <source>
        <dbReference type="ARBA" id="ARBA00022448"/>
    </source>
</evidence>
<dbReference type="SUPFAM" id="SSF53850">
    <property type="entry name" value="Periplasmic binding protein-like II"/>
    <property type="match status" value="1"/>
</dbReference>
<dbReference type="GO" id="GO:0006817">
    <property type="term" value="P:phosphate ion transport"/>
    <property type="evidence" value="ECO:0007669"/>
    <property type="project" value="UniProtKB-UniRule"/>
</dbReference>
<dbReference type="InterPro" id="IPR024370">
    <property type="entry name" value="PBP_domain"/>
</dbReference>
<proteinExistence type="inferred from homology"/>
<evidence type="ECO:0000256" key="1">
    <source>
        <dbReference type="ARBA" id="ARBA00008725"/>
    </source>
</evidence>
<dbReference type="Gene3D" id="3.40.190.10">
    <property type="entry name" value="Periplasmic binding protein-like II"/>
    <property type="match status" value="2"/>
</dbReference>
<organism evidence="6 7">
    <name type="scientific">Microscilla marina ATCC 23134</name>
    <dbReference type="NCBI Taxonomy" id="313606"/>
    <lineage>
        <taxon>Bacteria</taxon>
        <taxon>Pseudomonadati</taxon>
        <taxon>Bacteroidota</taxon>
        <taxon>Cytophagia</taxon>
        <taxon>Cytophagales</taxon>
        <taxon>Microscillaceae</taxon>
        <taxon>Microscilla</taxon>
    </lineage>
</organism>
<dbReference type="Pfam" id="PF12849">
    <property type="entry name" value="PBP_like_2"/>
    <property type="match status" value="1"/>
</dbReference>
<reference evidence="6 7" key="1">
    <citation type="submission" date="2007-01" db="EMBL/GenBank/DDBJ databases">
        <authorList>
            <person name="Haygood M."/>
            <person name="Podell S."/>
            <person name="Anderson C."/>
            <person name="Hopkinson B."/>
            <person name="Roe K."/>
            <person name="Barbeau K."/>
            <person name="Gaasterland T."/>
            <person name="Ferriera S."/>
            <person name="Johnson J."/>
            <person name="Kravitz S."/>
            <person name="Beeson K."/>
            <person name="Sutton G."/>
            <person name="Rogers Y.-H."/>
            <person name="Friedman R."/>
            <person name="Frazier M."/>
            <person name="Venter J.C."/>
        </authorList>
    </citation>
    <scope>NUCLEOTIDE SEQUENCE [LARGE SCALE GENOMIC DNA]</scope>
    <source>
        <strain evidence="6 7">ATCC 23134</strain>
    </source>
</reference>
<keyword evidence="2 4" id="KW-0813">Transport</keyword>
<comment type="similarity">
    <text evidence="1 4">Belongs to the PstS family.</text>
</comment>
<accession>A1ZWX3</accession>
<protein>
    <recommendedName>
        <fullName evidence="4">Phosphate-binding protein</fullName>
    </recommendedName>
</protein>
<dbReference type="NCBIfam" id="TIGR02136">
    <property type="entry name" value="ptsS_2"/>
    <property type="match status" value="1"/>
</dbReference>
<dbReference type="EMBL" id="AAWS01000054">
    <property type="protein sequence ID" value="EAY25150.1"/>
    <property type="molecule type" value="Genomic_DNA"/>
</dbReference>
<dbReference type="Proteomes" id="UP000004095">
    <property type="component" value="Unassembled WGS sequence"/>
</dbReference>
<keyword evidence="7" id="KW-1185">Reference proteome</keyword>
<feature type="domain" description="PBP" evidence="5">
    <location>
        <begin position="24"/>
        <end position="262"/>
    </location>
</feature>
<dbReference type="PANTHER" id="PTHR30570:SF1">
    <property type="entry name" value="PHOSPHATE-BINDING PROTEIN PSTS"/>
    <property type="match status" value="1"/>
</dbReference>
<comment type="function">
    <text evidence="4">Involved in the system for phosphate transport across the cytoplasmic membrane.</text>
</comment>
<dbReference type="CDD" id="cd13566">
    <property type="entry name" value="PBP2_phosphate"/>
    <property type="match status" value="1"/>
</dbReference>
<evidence type="ECO:0000256" key="3">
    <source>
        <dbReference type="ARBA" id="ARBA00022729"/>
    </source>
</evidence>
<dbReference type="InterPro" id="IPR011862">
    <property type="entry name" value="Phos-bd"/>
</dbReference>
<evidence type="ECO:0000313" key="7">
    <source>
        <dbReference type="Proteomes" id="UP000004095"/>
    </source>
</evidence>
<keyword evidence="3" id="KW-0732">Signal</keyword>
<dbReference type="RefSeq" id="WP_002703468.1">
    <property type="nucleotide sequence ID" value="NZ_AAWS01000054.1"/>
</dbReference>
<comment type="caution">
    <text evidence="6">The sequence shown here is derived from an EMBL/GenBank/DDBJ whole genome shotgun (WGS) entry which is preliminary data.</text>
</comment>
<keyword evidence="4" id="KW-0592">Phosphate transport</keyword>
<dbReference type="InterPro" id="IPR050811">
    <property type="entry name" value="Phosphate_ABC_transporter"/>
</dbReference>
<dbReference type="GO" id="GO:0042301">
    <property type="term" value="F:phosphate ion binding"/>
    <property type="evidence" value="ECO:0007669"/>
    <property type="project" value="UniProtKB-UniRule"/>
</dbReference>
<gene>
    <name evidence="6" type="ORF">M23134_05921</name>
</gene>
<evidence type="ECO:0000313" key="6">
    <source>
        <dbReference type="EMBL" id="EAY25150.1"/>
    </source>
</evidence>
<dbReference type="eggNOG" id="COG0226">
    <property type="taxonomic scope" value="Bacteria"/>
</dbReference>
<dbReference type="AlphaFoldDB" id="A1ZWX3"/>